<dbReference type="Gene3D" id="3.30.70.270">
    <property type="match status" value="1"/>
</dbReference>
<evidence type="ECO:0000313" key="4">
    <source>
        <dbReference type="Proteomes" id="UP001518990"/>
    </source>
</evidence>
<organism evidence="3 4">
    <name type="scientific">Roseomonas marmotae</name>
    <dbReference type="NCBI Taxonomy" id="2768161"/>
    <lineage>
        <taxon>Bacteria</taxon>
        <taxon>Pseudomonadati</taxon>
        <taxon>Pseudomonadota</taxon>
        <taxon>Alphaproteobacteria</taxon>
        <taxon>Acetobacterales</taxon>
        <taxon>Roseomonadaceae</taxon>
        <taxon>Roseomonas</taxon>
    </lineage>
</organism>
<dbReference type="CDD" id="cd01646">
    <property type="entry name" value="RT_Bac_retron_I"/>
    <property type="match status" value="1"/>
</dbReference>
<proteinExistence type="inferred from homology"/>
<dbReference type="RefSeq" id="WP_207449403.1">
    <property type="nucleotide sequence ID" value="NZ_CP061091.1"/>
</dbReference>
<comment type="similarity">
    <text evidence="1">Belongs to the bacterial reverse transcriptase family.</text>
</comment>
<dbReference type="InterPro" id="IPR043502">
    <property type="entry name" value="DNA/RNA_pol_sf"/>
</dbReference>
<reference evidence="3 4" key="1">
    <citation type="submission" date="2020-09" db="EMBL/GenBank/DDBJ databases">
        <title>Roseomonas.</title>
        <authorList>
            <person name="Zhu W."/>
        </authorList>
    </citation>
    <scope>NUCLEOTIDE SEQUENCE [LARGE SCALE GENOMIC DNA]</scope>
    <source>
        <strain evidence="3 4">1311</strain>
    </source>
</reference>
<keyword evidence="4" id="KW-1185">Reference proteome</keyword>
<dbReference type="Proteomes" id="UP001518990">
    <property type="component" value="Unassembled WGS sequence"/>
</dbReference>
<evidence type="ECO:0000313" key="3">
    <source>
        <dbReference type="EMBL" id="MBO1076434.1"/>
    </source>
</evidence>
<keyword evidence="3" id="KW-0695">RNA-directed DNA polymerase</keyword>
<keyword evidence="3" id="KW-0808">Transferase</keyword>
<evidence type="ECO:0000259" key="2">
    <source>
        <dbReference type="PROSITE" id="PS50878"/>
    </source>
</evidence>
<keyword evidence="3" id="KW-0548">Nucleotidyltransferase</keyword>
<dbReference type="Pfam" id="PF00078">
    <property type="entry name" value="RVT_1"/>
    <property type="match status" value="1"/>
</dbReference>
<comment type="caution">
    <text evidence="3">The sequence shown here is derived from an EMBL/GenBank/DDBJ whole genome shotgun (WGS) entry which is preliminary data.</text>
</comment>
<dbReference type="InterPro" id="IPR051083">
    <property type="entry name" value="GrpII_Intron_Splice-Mob/Def"/>
</dbReference>
<dbReference type="InterPro" id="IPR000477">
    <property type="entry name" value="RT_dom"/>
</dbReference>
<evidence type="ECO:0000256" key="1">
    <source>
        <dbReference type="ARBA" id="ARBA00034120"/>
    </source>
</evidence>
<sequence>MLPKDEFSYRRVAWIDPFDAVKYLSLCIMLFEKIEACRIPKIDGVIHSHRMASVPGKLFDSDYGYNSFRQKSGEISNNYIGKWKISTDISNFFERIGNHPLENHLNDAGCEERYIKLVREVLLQWAGDRRSFGVPVGSDASRILCEAALIGVDNKLTEQGICFVRYVDDFRLFAESKAQGHEIMRVLSELLIEEGLSINPRKTNIVQILEGKEISDQIQDQLHPTHVSIDLNAKTEFTRRVVVSGRSSISRFYREPGKEAIKSLAKINLEEHIKELDNISGADKELIIRNLVKYFIYVNQDVEILYSILRSRLTSIFYIVDALMKDADRIEPEKKIKLRDGLADVIGFKHLSYSFKIPLLRLASHIEYQNPKLIYQVVDEHRTTDSIAFFREAICLGYQQLDRQRIKKLAVDVFPSATISIQRSIYYAILNYKKMTDEEKRPLMKNMKIQTNDYFIKKLQQD</sequence>
<accession>A0ABS3KG33</accession>
<dbReference type="PROSITE" id="PS50878">
    <property type="entry name" value="RT_POL"/>
    <property type="match status" value="1"/>
</dbReference>
<dbReference type="InterPro" id="IPR043128">
    <property type="entry name" value="Rev_trsase/Diguanyl_cyclase"/>
</dbReference>
<feature type="domain" description="Reverse transcriptase" evidence="2">
    <location>
        <begin position="1"/>
        <end position="229"/>
    </location>
</feature>
<dbReference type="PANTHER" id="PTHR34047">
    <property type="entry name" value="NUCLEAR INTRON MATURASE 1, MITOCHONDRIAL-RELATED"/>
    <property type="match status" value="1"/>
</dbReference>
<protein>
    <submittedName>
        <fullName evidence="3">RNA-directed DNA polymerase</fullName>
    </submittedName>
</protein>
<dbReference type="SUPFAM" id="SSF56672">
    <property type="entry name" value="DNA/RNA polymerases"/>
    <property type="match status" value="1"/>
</dbReference>
<name>A0ABS3KG33_9PROT</name>
<dbReference type="GO" id="GO:0003964">
    <property type="term" value="F:RNA-directed DNA polymerase activity"/>
    <property type="evidence" value="ECO:0007669"/>
    <property type="project" value="UniProtKB-KW"/>
</dbReference>
<gene>
    <name evidence="3" type="ORF">IAI60_17625</name>
</gene>
<dbReference type="PANTHER" id="PTHR34047:SF8">
    <property type="entry name" value="PROTEIN YKFC"/>
    <property type="match status" value="1"/>
</dbReference>
<dbReference type="EMBL" id="JACTNF010000021">
    <property type="protein sequence ID" value="MBO1076434.1"/>
    <property type="molecule type" value="Genomic_DNA"/>
</dbReference>